<feature type="domain" description="Clp ATPase C-terminal" evidence="11">
    <location>
        <begin position="861"/>
        <end position="953"/>
    </location>
</feature>
<dbReference type="PANTHER" id="PTHR48102:SF7">
    <property type="entry name" value="ATP-DEPENDENT CLP PROTEASE ATP-BINDING SUBUNIT CLPX-LIKE, MITOCHONDRIAL"/>
    <property type="match status" value="1"/>
</dbReference>
<dbReference type="FunFam" id="1.10.287.1970:FF:000001">
    <property type="entry name" value="Alanine aminotransferase 2"/>
    <property type="match status" value="1"/>
</dbReference>
<feature type="domain" description="AAA+ ATPase" evidence="10">
    <location>
        <begin position="384"/>
        <end position="543"/>
    </location>
</feature>
<dbReference type="eggNOG" id="KOG0258">
    <property type="taxonomic scope" value="Eukaryota"/>
</dbReference>
<dbReference type="GO" id="GO:0005759">
    <property type="term" value="C:mitochondrial matrix"/>
    <property type="evidence" value="ECO:0007669"/>
    <property type="project" value="TreeGrafter"/>
</dbReference>
<dbReference type="SMART" id="SM01086">
    <property type="entry name" value="ClpB_D2-small"/>
    <property type="match status" value="1"/>
</dbReference>
<keyword evidence="4" id="KW-0808">Transferase</keyword>
<dbReference type="PANTHER" id="PTHR48102">
    <property type="entry name" value="ATP-DEPENDENT CLP PROTEASE ATP-BINDING SUBUNIT CLPX-LIKE, MITOCHONDRIAL-RELATED"/>
    <property type="match status" value="1"/>
</dbReference>
<proteinExistence type="inferred from homology"/>
<evidence type="ECO:0000256" key="8">
    <source>
        <dbReference type="ARBA" id="ARBA00025785"/>
    </source>
</evidence>
<feature type="compositionally biased region" description="Polar residues" evidence="9">
    <location>
        <begin position="239"/>
        <end position="267"/>
    </location>
</feature>
<dbReference type="STRING" id="691883.A0A058Z777"/>
<dbReference type="InterPro" id="IPR019489">
    <property type="entry name" value="Clp_ATPase_C"/>
</dbReference>
<sequence>MVAPVGTLSRPPTRPLLLQGIQGIRGESTPRGAASFTIRHYSSSFHSSLGSFASREFLSADEQLLRKMVLKNPRELHTVLDEFVIGQEKAKRVLSVAVYNHYTRVRRSIGMAASNRRADRLDPLADLTRPGAGAETHAESRPGRRATSSQSFVYSAKGPADAGLTAPGTESSDKAPAASAGGPSPNPPIGGLEFQSTLASLASAGQATLMGALARSKLGLKTADRDARPATGNDDPSAESGTSGEMATSTPANVTPASSTQAPSSDASRLRGSPGRASGPQQHPHSTDEEAGGARPFDGPGFIHPRHGRLSMRDSIFDYTGSASTFSVSDVWDRSRAGLPHVGPGEWNRPPASRRPEVEDDAESGGGGSTQQAEHLTIGEIVPDKSNVLLLGPTGTGKTLLVKALAKHLGVPFASCDATTLTQTGYVGDDVDTVLFRLLQAANFDHRVAQYGIVFIDEVDKLRRRSTSASIRELDVGGEAVQQGLLRMLEGEKINVTDRRPPSMAPGGGKREGLTLDTRHILFVLAGAFEGIDDFVWNRLNFKARNASTHARVLRRCALPGWVSLSCAPCRAVGPDTNTMKHLQKSKIGFGAPVNKDDLLRAAPAAAKSSDDQVDRSVTPAAAAAAAAAAAMAAAVGTDCDIGSGMREAVLNSQFHATTAAGAPSPGPSALSMMLASTVEVPPRRGSGAVRRDLLQELGEGARPGWRPPLWASTKADEEHLAWNRLLQEQQQQQQQQQASTGSPRASSPRSRDMPLAELLGRRQSPDWTTATQVQFTNTATPQATPRDASTPGVGSAVFAPAGTGASSAGTSTATATATTTTTSAAVAPVSLEPTPEDLIAYGLIPELVGRLPVLAQTMNLPPELLARVLSEPKGCLIEQYKAIFQASDIDLQFEEGAFLAIGRLAAERRTGARGLRAILENLLLDAMYSAPGAGVARVIVTVASVTGAEPRLAAGEKLPFDEITLCNIGNPQQLGQKPITFFRQVSALVDCPSLLAVADSQGPDGEALRLLFPADVIARAQKLAKAVGSTGSYSHSQGVPHTST</sequence>
<dbReference type="Gene3D" id="3.40.50.300">
    <property type="entry name" value="P-loop containing nucleotide triphosphate hydrolases"/>
    <property type="match status" value="2"/>
</dbReference>
<dbReference type="GO" id="GO:0005524">
    <property type="term" value="F:ATP binding"/>
    <property type="evidence" value="ECO:0007669"/>
    <property type="project" value="UniProtKB-KW"/>
</dbReference>
<dbReference type="OrthoDB" id="1721884at2759"/>
<dbReference type="Proteomes" id="UP000030693">
    <property type="component" value="Unassembled WGS sequence"/>
</dbReference>
<dbReference type="SMART" id="SM00382">
    <property type="entry name" value="AAA"/>
    <property type="match status" value="1"/>
</dbReference>
<comment type="similarity">
    <text evidence="8">Belongs to the class-I pyridoxal-phosphate-dependent aminotransferase family. Alanine aminotransferase subfamily.</text>
</comment>
<evidence type="ECO:0000313" key="12">
    <source>
        <dbReference type="EMBL" id="KCV69377.1"/>
    </source>
</evidence>
<evidence type="ECO:0000259" key="10">
    <source>
        <dbReference type="SMART" id="SM00382"/>
    </source>
</evidence>
<dbReference type="GO" id="GO:0008483">
    <property type="term" value="F:transaminase activity"/>
    <property type="evidence" value="ECO:0007669"/>
    <property type="project" value="UniProtKB-KW"/>
</dbReference>
<dbReference type="InterPro" id="IPR027417">
    <property type="entry name" value="P-loop_NTPase"/>
</dbReference>
<dbReference type="InterPro" id="IPR050052">
    <property type="entry name" value="ATP-dep_Clp_protease_ClpX"/>
</dbReference>
<evidence type="ECO:0000256" key="1">
    <source>
        <dbReference type="ARBA" id="ARBA00001933"/>
    </source>
</evidence>
<dbReference type="Pfam" id="PF10431">
    <property type="entry name" value="ClpB_D2-small"/>
    <property type="match status" value="1"/>
</dbReference>
<dbReference type="eggNOG" id="KOG0745">
    <property type="taxonomic scope" value="Eukaryota"/>
</dbReference>
<comment type="subunit">
    <text evidence="2">Homodimer.</text>
</comment>
<gene>
    <name evidence="12" type="ORF">H696_03809</name>
</gene>
<feature type="region of interest" description="Disordered" evidence="9">
    <location>
        <begin position="804"/>
        <end position="823"/>
    </location>
</feature>
<name>A0A058Z777_FONAL</name>
<keyword evidence="3" id="KW-0032">Aminotransferase</keyword>
<dbReference type="Gene3D" id="1.10.287.1970">
    <property type="match status" value="1"/>
</dbReference>
<dbReference type="InterPro" id="IPR003593">
    <property type="entry name" value="AAA+_ATPase"/>
</dbReference>
<comment type="cofactor">
    <cofactor evidence="1">
        <name>pyridoxal 5'-phosphate</name>
        <dbReference type="ChEBI" id="CHEBI:597326"/>
    </cofactor>
</comment>
<evidence type="ECO:0000256" key="3">
    <source>
        <dbReference type="ARBA" id="ARBA00022576"/>
    </source>
</evidence>
<feature type="region of interest" description="Disordered" evidence="9">
    <location>
        <begin position="223"/>
        <end position="306"/>
    </location>
</feature>
<dbReference type="GO" id="GO:0016887">
    <property type="term" value="F:ATP hydrolysis activity"/>
    <property type="evidence" value="ECO:0007669"/>
    <property type="project" value="InterPro"/>
</dbReference>
<accession>A0A058Z777</accession>
<reference evidence="12" key="1">
    <citation type="submission" date="2013-04" db="EMBL/GenBank/DDBJ databases">
        <title>The Genome Sequence of Fonticula alba ATCC 38817.</title>
        <authorList>
            <consortium name="The Broad Institute Genomics Platform"/>
            <person name="Russ C."/>
            <person name="Cuomo C."/>
            <person name="Burger G."/>
            <person name="Gray M.W."/>
            <person name="Holland P.W.H."/>
            <person name="King N."/>
            <person name="Lang F.B.F."/>
            <person name="Roger A.J."/>
            <person name="Ruiz-Trillo I."/>
            <person name="Brown M."/>
            <person name="Walker B."/>
            <person name="Young S."/>
            <person name="Zeng Q."/>
            <person name="Gargeya S."/>
            <person name="Fitzgerald M."/>
            <person name="Haas B."/>
            <person name="Abouelleil A."/>
            <person name="Allen A.W."/>
            <person name="Alvarado L."/>
            <person name="Arachchi H.M."/>
            <person name="Berlin A.M."/>
            <person name="Chapman S.B."/>
            <person name="Gainer-Dewar J."/>
            <person name="Goldberg J."/>
            <person name="Griggs A."/>
            <person name="Gujja S."/>
            <person name="Hansen M."/>
            <person name="Howarth C."/>
            <person name="Imamovic A."/>
            <person name="Ireland A."/>
            <person name="Larimer J."/>
            <person name="McCowan C."/>
            <person name="Murphy C."/>
            <person name="Pearson M."/>
            <person name="Poon T.W."/>
            <person name="Priest M."/>
            <person name="Roberts A."/>
            <person name="Saif S."/>
            <person name="Shea T."/>
            <person name="Sisk P."/>
            <person name="Sykes S."/>
            <person name="Wortman J."/>
            <person name="Nusbaum C."/>
            <person name="Birren B."/>
        </authorList>
    </citation>
    <scope>NUCLEOTIDE SEQUENCE [LARGE SCALE GENOMIC DNA]</scope>
    <source>
        <strain evidence="12">ATCC 38817</strain>
    </source>
</reference>
<dbReference type="AlphaFoldDB" id="A0A058Z777"/>
<dbReference type="GeneID" id="20528534"/>
<dbReference type="GO" id="GO:0051603">
    <property type="term" value="P:proteolysis involved in protein catabolic process"/>
    <property type="evidence" value="ECO:0007669"/>
    <property type="project" value="TreeGrafter"/>
</dbReference>
<evidence type="ECO:0000313" key="13">
    <source>
        <dbReference type="Proteomes" id="UP000030693"/>
    </source>
</evidence>
<evidence type="ECO:0000256" key="2">
    <source>
        <dbReference type="ARBA" id="ARBA00011738"/>
    </source>
</evidence>
<evidence type="ECO:0000256" key="9">
    <source>
        <dbReference type="SAM" id="MobiDB-lite"/>
    </source>
</evidence>
<feature type="compositionally biased region" description="Polar residues" evidence="9">
    <location>
        <begin position="739"/>
        <end position="749"/>
    </location>
</feature>
<feature type="region of interest" description="Disordered" evidence="9">
    <location>
        <begin position="778"/>
        <end position="798"/>
    </location>
</feature>
<feature type="region of interest" description="Disordered" evidence="9">
    <location>
        <begin position="120"/>
        <end position="193"/>
    </location>
</feature>
<evidence type="ECO:0000256" key="7">
    <source>
        <dbReference type="ARBA" id="ARBA00022898"/>
    </source>
</evidence>
<dbReference type="Pfam" id="PF07724">
    <property type="entry name" value="AAA_2"/>
    <property type="match status" value="1"/>
</dbReference>
<dbReference type="Gene3D" id="1.10.8.60">
    <property type="match status" value="1"/>
</dbReference>
<feature type="compositionally biased region" description="Low complexity" evidence="9">
    <location>
        <begin position="729"/>
        <end position="738"/>
    </location>
</feature>
<feature type="region of interest" description="Disordered" evidence="9">
    <location>
        <begin position="338"/>
        <end position="374"/>
    </location>
</feature>
<protein>
    <recommendedName>
        <fullName evidence="14">ATP-dependent Clp protease ATP-binding subunit ClpX</fullName>
    </recommendedName>
</protein>
<dbReference type="SUPFAM" id="SSF52540">
    <property type="entry name" value="P-loop containing nucleoside triphosphate hydrolases"/>
    <property type="match status" value="2"/>
</dbReference>
<keyword evidence="13" id="KW-1185">Reference proteome</keyword>
<keyword evidence="7" id="KW-0663">Pyridoxal phosphate</keyword>
<dbReference type="InterPro" id="IPR003959">
    <property type="entry name" value="ATPase_AAA_core"/>
</dbReference>
<evidence type="ECO:0000256" key="4">
    <source>
        <dbReference type="ARBA" id="ARBA00022679"/>
    </source>
</evidence>
<keyword evidence="5" id="KW-0547">Nucleotide-binding</keyword>
<evidence type="ECO:0008006" key="14">
    <source>
        <dbReference type="Google" id="ProtNLM"/>
    </source>
</evidence>
<organism evidence="12">
    <name type="scientific">Fonticula alba</name>
    <name type="common">Slime mold</name>
    <dbReference type="NCBI Taxonomy" id="691883"/>
    <lineage>
        <taxon>Eukaryota</taxon>
        <taxon>Rotosphaerida</taxon>
        <taxon>Fonticulaceae</taxon>
        <taxon>Fonticula</taxon>
    </lineage>
</organism>
<evidence type="ECO:0000259" key="11">
    <source>
        <dbReference type="SMART" id="SM01086"/>
    </source>
</evidence>
<dbReference type="EMBL" id="KB932206">
    <property type="protein sequence ID" value="KCV69377.1"/>
    <property type="molecule type" value="Genomic_DNA"/>
</dbReference>
<evidence type="ECO:0000256" key="6">
    <source>
        <dbReference type="ARBA" id="ARBA00022840"/>
    </source>
</evidence>
<feature type="region of interest" description="Disordered" evidence="9">
    <location>
        <begin position="729"/>
        <end position="752"/>
    </location>
</feature>
<feature type="compositionally biased region" description="Low complexity" evidence="9">
    <location>
        <begin position="174"/>
        <end position="183"/>
    </location>
</feature>
<dbReference type="RefSeq" id="XP_009495942.1">
    <property type="nucleotide sequence ID" value="XM_009497667.1"/>
</dbReference>
<keyword evidence="6" id="KW-0067">ATP-binding</keyword>
<evidence type="ECO:0000256" key="5">
    <source>
        <dbReference type="ARBA" id="ARBA00022741"/>
    </source>
</evidence>